<gene>
    <name evidence="3" type="ORF">ACFMB1_03635</name>
</gene>
<keyword evidence="4" id="KW-1185">Reference proteome</keyword>
<feature type="chain" id="PRO_5046203439" evidence="1">
    <location>
        <begin position="27"/>
        <end position="329"/>
    </location>
</feature>
<dbReference type="PANTHER" id="PTHR35563">
    <property type="entry name" value="BARREL METAL-DEPENDENT HYDROLASE, PUTATIVE (AFU_ORTHOLOGUE AFUA_1G16240)-RELATED"/>
    <property type="match status" value="1"/>
</dbReference>
<name>A0ABW1KRZ5_9PROT</name>
<dbReference type="Gene3D" id="3.20.20.140">
    <property type="entry name" value="Metal-dependent hydrolases"/>
    <property type="match status" value="1"/>
</dbReference>
<comment type="caution">
    <text evidence="3">The sequence shown here is derived from an EMBL/GenBank/DDBJ whole genome shotgun (WGS) entry which is preliminary data.</text>
</comment>
<sequence length="329" mass="36356">MIERRTLLASAVAATALAPLSGQASAMAAKTKGRPFKLYDCHGHFYTDEWRKYPFDAHTARYGPERMVAKAMENPMTAEKVLAFWDKAGIERGLGVQYSSTYFTDNSYLLDIAAKYDRITPIVILDATAEETPATLKKMASENGIAGVRFMGVPNENNEFLFLTDAASGSWEMANELGLTITLMPISRTDPGKAITRVGELADKYSNVGVVLDHIGFPRYGARPDSWGYLPEHLELANHKNIYFKYTTFLIEMLLADDTPLKEFLEYTVGVYGADHMIWGSDIGNSEVDDLEFVQHALDSASGFSLEQQKALFYDTAKGLFIPGGRGAA</sequence>
<evidence type="ECO:0000313" key="4">
    <source>
        <dbReference type="Proteomes" id="UP001596116"/>
    </source>
</evidence>
<dbReference type="PROSITE" id="PS51318">
    <property type="entry name" value="TAT"/>
    <property type="match status" value="1"/>
</dbReference>
<accession>A0ABW1KRZ5</accession>
<dbReference type="Proteomes" id="UP001596116">
    <property type="component" value="Unassembled WGS sequence"/>
</dbReference>
<evidence type="ECO:0000313" key="3">
    <source>
        <dbReference type="EMBL" id="MFC6034619.1"/>
    </source>
</evidence>
<dbReference type="RefSeq" id="WP_379880044.1">
    <property type="nucleotide sequence ID" value="NZ_JBHPON010000001.1"/>
</dbReference>
<dbReference type="PANTHER" id="PTHR35563:SF2">
    <property type="entry name" value="BARREL METAL-DEPENDENT HYDROLASE, PUTATIVE (AFU_ORTHOLOGUE AFUA_1G16240)-RELATED"/>
    <property type="match status" value="1"/>
</dbReference>
<dbReference type="InterPro" id="IPR032466">
    <property type="entry name" value="Metal_Hydrolase"/>
</dbReference>
<evidence type="ECO:0000259" key="2">
    <source>
        <dbReference type="Pfam" id="PF04909"/>
    </source>
</evidence>
<proteinExistence type="predicted"/>
<evidence type="ECO:0000256" key="1">
    <source>
        <dbReference type="SAM" id="SignalP"/>
    </source>
</evidence>
<dbReference type="InterPro" id="IPR052358">
    <property type="entry name" value="Aro_Compnd_Degr_Hydrolases"/>
</dbReference>
<keyword evidence="1" id="KW-0732">Signal</keyword>
<organism evidence="3 4">
    <name type="scientific">Hyphococcus aureus</name>
    <dbReference type="NCBI Taxonomy" id="2666033"/>
    <lineage>
        <taxon>Bacteria</taxon>
        <taxon>Pseudomonadati</taxon>
        <taxon>Pseudomonadota</taxon>
        <taxon>Alphaproteobacteria</taxon>
        <taxon>Parvularculales</taxon>
        <taxon>Parvularculaceae</taxon>
        <taxon>Hyphococcus</taxon>
    </lineage>
</organism>
<dbReference type="Pfam" id="PF04909">
    <property type="entry name" value="Amidohydro_2"/>
    <property type="match status" value="1"/>
</dbReference>
<feature type="signal peptide" evidence="1">
    <location>
        <begin position="1"/>
        <end position="26"/>
    </location>
</feature>
<dbReference type="InterPro" id="IPR006680">
    <property type="entry name" value="Amidohydro-rel"/>
</dbReference>
<dbReference type="SUPFAM" id="SSF51556">
    <property type="entry name" value="Metallo-dependent hydrolases"/>
    <property type="match status" value="1"/>
</dbReference>
<protein>
    <submittedName>
        <fullName evidence="3">Amidohydrolase family protein</fullName>
    </submittedName>
</protein>
<dbReference type="InterPro" id="IPR006311">
    <property type="entry name" value="TAT_signal"/>
</dbReference>
<feature type="domain" description="Amidohydrolase-related" evidence="2">
    <location>
        <begin position="39"/>
        <end position="320"/>
    </location>
</feature>
<dbReference type="EMBL" id="JBHPON010000001">
    <property type="protein sequence ID" value="MFC6034619.1"/>
    <property type="molecule type" value="Genomic_DNA"/>
</dbReference>
<reference evidence="3 4" key="1">
    <citation type="submission" date="2024-09" db="EMBL/GenBank/DDBJ databases">
        <authorList>
            <person name="Zhang Z.-H."/>
        </authorList>
    </citation>
    <scope>NUCLEOTIDE SEQUENCE [LARGE SCALE GENOMIC DNA]</scope>
    <source>
        <strain evidence="3 4">HHTR114</strain>
    </source>
</reference>